<protein>
    <submittedName>
        <fullName evidence="7">UPF0115 protein YfcN</fullName>
    </submittedName>
</protein>
<feature type="domain" description="Smr" evidence="6">
    <location>
        <begin position="101"/>
        <end position="176"/>
    </location>
</feature>
<dbReference type="InterPro" id="IPR036063">
    <property type="entry name" value="Smr_dom_sf"/>
</dbReference>
<keyword evidence="1" id="KW-0540">Nuclease</keyword>
<name>A0A3B1DKQ8_9GAMM</name>
<gene>
    <name evidence="7" type="primary">yfcN</name>
    <name evidence="7" type="ORF">BUCINSTRO3249_0068</name>
</gene>
<dbReference type="InterPro" id="IPR022990">
    <property type="entry name" value="SmrB-like"/>
</dbReference>
<evidence type="ECO:0000256" key="2">
    <source>
        <dbReference type="ARBA" id="ARBA00022730"/>
    </source>
</evidence>
<sequence length="180" mass="21112">MKKNNFINVNAKRIFLYYMKGVKKIMQDKIYPVNQTENTRRQKLYNKGILEQEAHSFYFKDISDDNSLLLTNNPTCFVRNPCYNLDLKKLKNGEYLPEIILDLHGMNLFQVKTELGKLITICHQKNFFCASILHGHGKKILKKHIPFWLSKHPDIIAFHQAPKTFGYDAAILVFIKNDHI</sequence>
<dbReference type="AlphaFoldDB" id="A0A3B1DKQ8"/>
<accession>A0A3B1DKQ8</accession>
<dbReference type="RefSeq" id="WP_158348944.1">
    <property type="nucleotide sequence ID" value="NZ_LR025085.1"/>
</dbReference>
<dbReference type="EMBL" id="LR025085">
    <property type="protein sequence ID" value="VAX76301.1"/>
    <property type="molecule type" value="Genomic_DNA"/>
</dbReference>
<dbReference type="PROSITE" id="PS50828">
    <property type="entry name" value="SMR"/>
    <property type="match status" value="1"/>
</dbReference>
<evidence type="ECO:0000313" key="8">
    <source>
        <dbReference type="Proteomes" id="UP000271849"/>
    </source>
</evidence>
<dbReference type="OrthoDB" id="5795446at2"/>
<keyword evidence="4" id="KW-0378">Hydrolase</keyword>
<dbReference type="GO" id="GO:0016787">
    <property type="term" value="F:hydrolase activity"/>
    <property type="evidence" value="ECO:0007669"/>
    <property type="project" value="UniProtKB-KW"/>
</dbReference>
<keyword evidence="2" id="KW-0699">rRNA-binding</keyword>
<organism evidence="7 8">
    <name type="scientific">Buchnera aphidicola</name>
    <name type="common">Cinara strobi</name>
    <dbReference type="NCBI Taxonomy" id="1921549"/>
    <lineage>
        <taxon>Bacteria</taxon>
        <taxon>Pseudomonadati</taxon>
        <taxon>Pseudomonadota</taxon>
        <taxon>Gammaproteobacteria</taxon>
        <taxon>Enterobacterales</taxon>
        <taxon>Erwiniaceae</taxon>
        <taxon>Buchnera</taxon>
    </lineage>
</organism>
<dbReference type="PANTHER" id="PTHR35562">
    <property type="entry name" value="DNA ENDONUCLEASE SMRA-RELATED"/>
    <property type="match status" value="1"/>
</dbReference>
<evidence type="ECO:0000313" key="7">
    <source>
        <dbReference type="EMBL" id="VAX76301.1"/>
    </source>
</evidence>
<dbReference type="Pfam" id="PF01713">
    <property type="entry name" value="Smr"/>
    <property type="match status" value="1"/>
</dbReference>
<evidence type="ECO:0000256" key="3">
    <source>
        <dbReference type="ARBA" id="ARBA00022759"/>
    </source>
</evidence>
<dbReference type="GO" id="GO:0019843">
    <property type="term" value="F:rRNA binding"/>
    <property type="evidence" value="ECO:0007669"/>
    <property type="project" value="UniProtKB-KW"/>
</dbReference>
<proteinExistence type="predicted"/>
<dbReference type="Gene3D" id="3.30.1370.110">
    <property type="match status" value="1"/>
</dbReference>
<evidence type="ECO:0000256" key="4">
    <source>
        <dbReference type="ARBA" id="ARBA00022801"/>
    </source>
</evidence>
<evidence type="ECO:0000259" key="6">
    <source>
        <dbReference type="PROSITE" id="PS50828"/>
    </source>
</evidence>
<dbReference type="PANTHER" id="PTHR35562:SF1">
    <property type="entry name" value="UPF0115 PROTEIN YFCN"/>
    <property type="match status" value="1"/>
</dbReference>
<evidence type="ECO:0000256" key="5">
    <source>
        <dbReference type="ARBA" id="ARBA00022884"/>
    </source>
</evidence>
<dbReference type="SMART" id="SM00463">
    <property type="entry name" value="SMR"/>
    <property type="match status" value="1"/>
</dbReference>
<dbReference type="NCBIfam" id="NF003432">
    <property type="entry name" value="PRK04946.1"/>
    <property type="match status" value="1"/>
</dbReference>
<dbReference type="InterPro" id="IPR002625">
    <property type="entry name" value="Smr_dom"/>
</dbReference>
<keyword evidence="5" id="KW-0694">RNA-binding</keyword>
<dbReference type="Proteomes" id="UP000271849">
    <property type="component" value="Chromosome"/>
</dbReference>
<dbReference type="SUPFAM" id="SSF160443">
    <property type="entry name" value="SMR domain-like"/>
    <property type="match status" value="1"/>
</dbReference>
<dbReference type="STRING" id="1921549.GCA_900128825_00067"/>
<keyword evidence="3" id="KW-0255">Endonuclease</keyword>
<dbReference type="GO" id="GO:0004519">
    <property type="term" value="F:endonuclease activity"/>
    <property type="evidence" value="ECO:0007669"/>
    <property type="project" value="UniProtKB-KW"/>
</dbReference>
<reference evidence="8" key="1">
    <citation type="submission" date="2018-09" db="EMBL/GenBank/DDBJ databases">
        <authorList>
            <person name="Manzano-Marin A."/>
            <person name="Manzano-Marin A."/>
        </authorList>
    </citation>
    <scope>NUCLEOTIDE SEQUENCE [LARGE SCALE GENOMIC DNA]</scope>
    <source>
        <strain evidence="8">BuCistrobi</strain>
    </source>
</reference>
<evidence type="ECO:0000256" key="1">
    <source>
        <dbReference type="ARBA" id="ARBA00022722"/>
    </source>
</evidence>